<organism evidence="11 12">
    <name type="scientific">Faecalibacterium cf. prausnitzii KLE1255</name>
    <dbReference type="NCBI Taxonomy" id="748224"/>
    <lineage>
        <taxon>Bacteria</taxon>
        <taxon>Bacillati</taxon>
        <taxon>Bacillota</taxon>
        <taxon>Clostridia</taxon>
        <taxon>Eubacteriales</taxon>
        <taxon>Oscillospiraceae</taxon>
        <taxon>Faecalibacterium</taxon>
    </lineage>
</organism>
<dbReference type="Gene3D" id="2.30.250.10">
    <property type="entry name" value="Aminopeptidase i, Domain 2"/>
    <property type="match status" value="1"/>
</dbReference>
<dbReference type="GO" id="GO:0008270">
    <property type="term" value="F:zinc ion binding"/>
    <property type="evidence" value="ECO:0007669"/>
    <property type="project" value="InterPro"/>
</dbReference>
<dbReference type="Pfam" id="PF02127">
    <property type="entry name" value="Peptidase_M18"/>
    <property type="match status" value="1"/>
</dbReference>
<proteinExistence type="inferred from homology"/>
<dbReference type="NCBIfam" id="NF002759">
    <property type="entry name" value="PRK02813.1"/>
    <property type="match status" value="1"/>
</dbReference>
<dbReference type="PANTHER" id="PTHR28570:SF3">
    <property type="entry name" value="ASPARTYL AMINOPEPTIDASE"/>
    <property type="match status" value="1"/>
</dbReference>
<evidence type="ECO:0000256" key="4">
    <source>
        <dbReference type="ARBA" id="ARBA00022670"/>
    </source>
</evidence>
<dbReference type="GO" id="GO:0004177">
    <property type="term" value="F:aminopeptidase activity"/>
    <property type="evidence" value="ECO:0007669"/>
    <property type="project" value="UniProtKB-KW"/>
</dbReference>
<dbReference type="PRINTS" id="PR00932">
    <property type="entry name" value="AMINO1PTASE"/>
</dbReference>
<comment type="caution">
    <text evidence="11">The sequence shown here is derived from an EMBL/GenBank/DDBJ whole genome shotgun (WGS) entry which is preliminary data.</text>
</comment>
<dbReference type="InterPro" id="IPR001948">
    <property type="entry name" value="Peptidase_M18"/>
</dbReference>
<dbReference type="SUPFAM" id="SSF53187">
    <property type="entry name" value="Zn-dependent exopeptidases"/>
    <property type="match status" value="1"/>
</dbReference>
<evidence type="ECO:0000256" key="10">
    <source>
        <dbReference type="RuleBase" id="RU004387"/>
    </source>
</evidence>
<dbReference type="InterPro" id="IPR023358">
    <property type="entry name" value="Peptidase_M18_dom2"/>
</dbReference>
<name>E2ZFL2_9FIRM</name>
<evidence type="ECO:0000256" key="1">
    <source>
        <dbReference type="ARBA" id="ARBA00001947"/>
    </source>
</evidence>
<dbReference type="GO" id="GO:0005737">
    <property type="term" value="C:cytoplasm"/>
    <property type="evidence" value="ECO:0007669"/>
    <property type="project" value="UniProtKB-ARBA"/>
</dbReference>
<evidence type="ECO:0000256" key="9">
    <source>
        <dbReference type="RuleBase" id="RU004386"/>
    </source>
</evidence>
<dbReference type="eggNOG" id="COG1362">
    <property type="taxonomic scope" value="Bacteria"/>
</dbReference>
<dbReference type="EC" id="3.4.11.-" evidence="10"/>
<keyword evidence="5 9" id="KW-0479">Metal-binding</keyword>
<dbReference type="AlphaFoldDB" id="E2ZFL2"/>
<keyword evidence="8 9" id="KW-0482">Metalloprotease</keyword>
<evidence type="ECO:0000313" key="11">
    <source>
        <dbReference type="EMBL" id="EFQ08033.1"/>
    </source>
</evidence>
<keyword evidence="7 9" id="KW-0862">Zinc</keyword>
<evidence type="ECO:0000256" key="3">
    <source>
        <dbReference type="ARBA" id="ARBA00022438"/>
    </source>
</evidence>
<gene>
    <name evidence="11" type="ORF">HMPREF9436_00445</name>
</gene>
<evidence type="ECO:0000256" key="6">
    <source>
        <dbReference type="ARBA" id="ARBA00022801"/>
    </source>
</evidence>
<evidence type="ECO:0000256" key="8">
    <source>
        <dbReference type="ARBA" id="ARBA00023049"/>
    </source>
</evidence>
<keyword evidence="4 9" id="KW-0645">Protease</keyword>
<dbReference type="SUPFAM" id="SSF101821">
    <property type="entry name" value="Aminopeptidase/glucanase lid domain"/>
    <property type="match status" value="1"/>
</dbReference>
<evidence type="ECO:0000256" key="5">
    <source>
        <dbReference type="ARBA" id="ARBA00022723"/>
    </source>
</evidence>
<dbReference type="Proteomes" id="UP000006028">
    <property type="component" value="Unassembled WGS sequence"/>
</dbReference>
<dbReference type="PANTHER" id="PTHR28570">
    <property type="entry name" value="ASPARTYL AMINOPEPTIDASE"/>
    <property type="match status" value="1"/>
</dbReference>
<comment type="similarity">
    <text evidence="2 9">Belongs to the peptidase M18 family.</text>
</comment>
<dbReference type="Gene3D" id="3.40.630.10">
    <property type="entry name" value="Zn peptidases"/>
    <property type="match status" value="1"/>
</dbReference>
<accession>E2ZFL2</accession>
<dbReference type="GO" id="GO:0006508">
    <property type="term" value="P:proteolysis"/>
    <property type="evidence" value="ECO:0007669"/>
    <property type="project" value="UniProtKB-KW"/>
</dbReference>
<reference evidence="11 12" key="1">
    <citation type="submission" date="2010-08" db="EMBL/GenBank/DDBJ databases">
        <authorList>
            <person name="Weinstock G."/>
            <person name="Sodergren E."/>
            <person name="Clifton S."/>
            <person name="Fulton L."/>
            <person name="Fulton B."/>
            <person name="Courtney L."/>
            <person name="Fronick C."/>
            <person name="Harrison M."/>
            <person name="Strong C."/>
            <person name="Farmer C."/>
            <person name="Delahaunty K."/>
            <person name="Markovic C."/>
            <person name="Hall O."/>
            <person name="Minx P."/>
            <person name="Tomlinson C."/>
            <person name="Mitreva M."/>
            <person name="Hou S."/>
            <person name="Chen J."/>
            <person name="Wollam A."/>
            <person name="Pepin K.H."/>
            <person name="Johnson M."/>
            <person name="Bhonagiri V."/>
            <person name="Zhang X."/>
            <person name="Suruliraj S."/>
            <person name="Warren W."/>
            <person name="Chinwalla A."/>
            <person name="Mardis E.R."/>
            <person name="Wilson R.K."/>
        </authorList>
    </citation>
    <scope>NUCLEOTIDE SEQUENCE [LARGE SCALE GENOMIC DNA]</scope>
    <source>
        <strain evidence="11 12">KLE1255</strain>
    </source>
</reference>
<comment type="cofactor">
    <cofactor evidence="1 10">
        <name>Zn(2+)</name>
        <dbReference type="ChEBI" id="CHEBI:29105"/>
    </cofactor>
</comment>
<dbReference type="HOGENOM" id="CLU_019532_2_0_9"/>
<keyword evidence="6 9" id="KW-0378">Hydrolase</keyword>
<protein>
    <recommendedName>
        <fullName evidence="10">M18 family aminopeptidase</fullName>
        <ecNumber evidence="10">3.4.11.-</ecNumber>
    </recommendedName>
</protein>
<evidence type="ECO:0000313" key="12">
    <source>
        <dbReference type="Proteomes" id="UP000006028"/>
    </source>
</evidence>
<dbReference type="STRING" id="748224.HMPREF9436_00445"/>
<evidence type="ECO:0000256" key="7">
    <source>
        <dbReference type="ARBA" id="ARBA00022833"/>
    </source>
</evidence>
<keyword evidence="3 9" id="KW-0031">Aminopeptidase</keyword>
<dbReference type="CDD" id="cd05658">
    <property type="entry name" value="M18_DAP"/>
    <property type="match status" value="1"/>
</dbReference>
<sequence length="443" mass="48787">MEGLPMIEKEVQELLSFIDGNPTAYHTTASVRNILLKEGFSELLESRRWQLEPGRSYFVCRNGSSILAFRMGEQLENYSFNVAAAHTDSPCFRIKENAEIHMGRKYTKLNTEGYGGMICSTWMDRPLSVAGRVLIKENDAITSRLLTLDRDLLMIPSVAIHMNREVNDKASYNKQVDMLPLLGGAAEEGVLKKLVAAELQVAEDQILGSDLFLCIREKAAVWGCNEEFISSGRLDDQQCVFGILKGFLNAHCAQSINVAAFFDNEEVGSGTKQGAASTFLYDVLHRIAQNVCPSDEDFHRAVASSFMFSADNAHAVHPNHPEYTDVNNCTYMNEGVVVKVHAGQKYTSDGMSMAVAKELAARAGVPLQYFANRSDKVGGSTLGNLAMAQVSMNCVDIGLPQLAMHSCYETAGARDIVSLIRLMEEFYASHFEETASGTLTICK</sequence>
<dbReference type="EMBL" id="AECU01000028">
    <property type="protein sequence ID" value="EFQ08033.1"/>
    <property type="molecule type" value="Genomic_DNA"/>
</dbReference>
<dbReference type="BioCyc" id="FCF748224-HMP:GTSS-2746-MONOMER"/>
<evidence type="ECO:0000256" key="2">
    <source>
        <dbReference type="ARBA" id="ARBA00008290"/>
    </source>
</evidence>
<dbReference type="GO" id="GO:0008237">
    <property type="term" value="F:metallopeptidase activity"/>
    <property type="evidence" value="ECO:0007669"/>
    <property type="project" value="UniProtKB-KW"/>
</dbReference>